<dbReference type="FunFam" id="1.10.10.410:FF:000001">
    <property type="entry name" value="Aspartyl/glutamyl-tRNA(Asn/Gln) amidotransferase subunit B"/>
    <property type="match status" value="1"/>
</dbReference>
<comment type="similarity">
    <text evidence="1 10">Belongs to the GatB/GatE family. GatB subfamily.</text>
</comment>
<dbReference type="Gene3D" id="1.10.10.410">
    <property type="match status" value="1"/>
</dbReference>
<evidence type="ECO:0000256" key="2">
    <source>
        <dbReference type="ARBA" id="ARBA00011123"/>
    </source>
</evidence>
<dbReference type="STRING" id="454171.CP488_00784"/>
<dbReference type="InterPro" id="IPR004413">
    <property type="entry name" value="GatB"/>
</dbReference>
<sequence length="484" mass="54628">MREYEACIGMECHAELLTESKMFCGCKNEFGGEPNTRCCPVCAGMPGSLPVANRQAVEHVIRAALALNCEINPKAKFDRKNYFYPDLPKGYQISEYDEPIGRNGYLDIEVNGEIKRVRIRRVHLEEDTGKLFHMAGNESYIDLNRSGVPLMEIVTDFPPDIHTPEEARAYLVKLRAILTYIGVCDGKMEQGSLRCEPNVSVRVKGTEEYGTKTEIKNLNSFRSVQKGIEYEIARQIALLERGERVVQETRGWNEARQATFPQRSKEVEQEYRYFPEPDLVPLQITPEWIEAIKATMPELPDAKKARFMSEYGLSDYDASYLTETRALADYFEETAKHAGDAKAAANWIMGDLSRLLNAEGKEIDACPITPRQLGSMIRMIADGTISGKIAKMLIEHMYQSGEDPDKIAAREGLVTLRDESAIRQMVQQVFAENPKIVADILEKGLVQKKGFLVGQVMKLSQGKADPTKVNRLIDEMLAEEQKVR</sequence>
<dbReference type="KEGG" id="ccz:CCALI_00373"/>
<dbReference type="NCBIfam" id="TIGR00133">
    <property type="entry name" value="gatB"/>
    <property type="match status" value="1"/>
</dbReference>
<dbReference type="Gene3D" id="1.10.150.380">
    <property type="entry name" value="GatB domain, N-terminal subdomain"/>
    <property type="match status" value="1"/>
</dbReference>
<reference evidence="13" key="1">
    <citation type="submission" date="2013-03" db="EMBL/GenBank/DDBJ databases">
        <title>Genome sequence of Chthonomonas calidirosea, the first sequenced genome from the Armatimonadetes phylum (formally candidate division OP10).</title>
        <authorList>
            <person name="Lee K.C.Y."/>
            <person name="Morgan X.C."/>
            <person name="Dunfield P.F."/>
            <person name="Tamas I."/>
            <person name="Houghton K.M."/>
            <person name="Vyssotski M."/>
            <person name="Ryan J.L.J."/>
            <person name="Lagutin K."/>
            <person name="McDonald I.R."/>
            <person name="Stott M.B."/>
        </authorList>
    </citation>
    <scope>NUCLEOTIDE SEQUENCE [LARGE SCALE GENOMIC DNA]</scope>
    <source>
        <strain evidence="13">DSM 23976 / ICMP 18418 / T49</strain>
    </source>
</reference>
<comment type="function">
    <text evidence="7 10">Allows the formation of correctly charged Asn-tRNA(Asn) or Gln-tRNA(Gln) through the transamidation of misacylated Asp-tRNA(Asn) or Glu-tRNA(Gln) in organisms which lack either or both of asparaginyl-tRNA or glutaminyl-tRNA synthetases. The reaction takes place in the presence of glutamine and ATP through an activated phospho-Asp-tRNA(Asn) or phospho-Glu-tRNA(Gln).</text>
</comment>
<organism evidence="12 13">
    <name type="scientific">Chthonomonas calidirosea (strain DSM 23976 / ICMP 18418 / T49)</name>
    <dbReference type="NCBI Taxonomy" id="1303518"/>
    <lineage>
        <taxon>Bacteria</taxon>
        <taxon>Bacillati</taxon>
        <taxon>Armatimonadota</taxon>
        <taxon>Chthonomonadia</taxon>
        <taxon>Chthonomonadales</taxon>
        <taxon>Chthonomonadaceae</taxon>
        <taxon>Chthonomonas</taxon>
    </lineage>
</organism>
<dbReference type="EC" id="6.3.5.-" evidence="10"/>
<dbReference type="FunFam" id="1.10.150.380:FF:000001">
    <property type="entry name" value="Aspartyl/glutamyl-tRNA(Asn/Gln) amidotransferase subunit B"/>
    <property type="match status" value="1"/>
</dbReference>
<dbReference type="PATRIC" id="fig|1303518.3.peg.380"/>
<dbReference type="GO" id="GO:0050566">
    <property type="term" value="F:asparaginyl-tRNA synthase (glutamine-hydrolyzing) activity"/>
    <property type="evidence" value="ECO:0007669"/>
    <property type="project" value="RHEA"/>
</dbReference>
<dbReference type="GO" id="GO:0006412">
    <property type="term" value="P:translation"/>
    <property type="evidence" value="ECO:0007669"/>
    <property type="project" value="UniProtKB-UniRule"/>
</dbReference>
<comment type="catalytic activity">
    <reaction evidence="8 10">
        <text>L-aspartyl-tRNA(Asn) + L-glutamine + ATP + H2O = L-asparaginyl-tRNA(Asn) + L-glutamate + ADP + phosphate + 2 H(+)</text>
        <dbReference type="Rhea" id="RHEA:14513"/>
        <dbReference type="Rhea" id="RHEA-COMP:9674"/>
        <dbReference type="Rhea" id="RHEA-COMP:9677"/>
        <dbReference type="ChEBI" id="CHEBI:15377"/>
        <dbReference type="ChEBI" id="CHEBI:15378"/>
        <dbReference type="ChEBI" id="CHEBI:29985"/>
        <dbReference type="ChEBI" id="CHEBI:30616"/>
        <dbReference type="ChEBI" id="CHEBI:43474"/>
        <dbReference type="ChEBI" id="CHEBI:58359"/>
        <dbReference type="ChEBI" id="CHEBI:78515"/>
        <dbReference type="ChEBI" id="CHEBI:78516"/>
        <dbReference type="ChEBI" id="CHEBI:456216"/>
    </reaction>
</comment>
<dbReference type="InterPro" id="IPR017959">
    <property type="entry name" value="Asn/Gln-tRNA_amidoTrfase_suB/E"/>
</dbReference>
<dbReference type="SUPFAM" id="SSF89095">
    <property type="entry name" value="GatB/YqeY motif"/>
    <property type="match status" value="1"/>
</dbReference>
<dbReference type="InterPro" id="IPR023168">
    <property type="entry name" value="GatB_Yqey_C_2"/>
</dbReference>
<dbReference type="SUPFAM" id="SSF55931">
    <property type="entry name" value="Glutamine synthetase/guanido kinase"/>
    <property type="match status" value="1"/>
</dbReference>
<evidence type="ECO:0000256" key="6">
    <source>
        <dbReference type="ARBA" id="ARBA00022917"/>
    </source>
</evidence>
<comment type="subunit">
    <text evidence="2 10">Heterotrimer of A, B and C subunits.</text>
</comment>
<evidence type="ECO:0000256" key="5">
    <source>
        <dbReference type="ARBA" id="ARBA00022840"/>
    </source>
</evidence>
<dbReference type="SMART" id="SM00845">
    <property type="entry name" value="GatB_Yqey"/>
    <property type="match status" value="1"/>
</dbReference>
<dbReference type="InterPro" id="IPR042114">
    <property type="entry name" value="GatB_C_1"/>
</dbReference>
<dbReference type="InterPro" id="IPR006075">
    <property type="entry name" value="Asn/Gln-tRNA_Trfase_suB/E_cat"/>
</dbReference>
<dbReference type="GO" id="GO:0005524">
    <property type="term" value="F:ATP binding"/>
    <property type="evidence" value="ECO:0007669"/>
    <property type="project" value="UniProtKB-KW"/>
</dbReference>
<dbReference type="PANTHER" id="PTHR11659">
    <property type="entry name" value="GLUTAMYL-TRNA GLN AMIDOTRANSFERASE SUBUNIT B MITOCHONDRIAL AND PROKARYOTIC PET112-RELATED"/>
    <property type="match status" value="1"/>
</dbReference>
<dbReference type="InterPro" id="IPR003789">
    <property type="entry name" value="Asn/Gln_tRNA_amidoTrase-B-like"/>
</dbReference>
<dbReference type="EMBL" id="HF951689">
    <property type="protein sequence ID" value="CCW34210.1"/>
    <property type="molecule type" value="Genomic_DNA"/>
</dbReference>
<dbReference type="Pfam" id="PF02637">
    <property type="entry name" value="GatB_Yqey"/>
    <property type="match status" value="1"/>
</dbReference>
<protein>
    <recommendedName>
        <fullName evidence="10">Aspartyl/glutamyl-tRNA(Asn/Gln) amidotransferase subunit B</fullName>
        <shortName evidence="10">Asp/Glu-ADT subunit B</shortName>
        <ecNumber evidence="10">6.3.5.-</ecNumber>
    </recommendedName>
</protein>
<dbReference type="AlphaFoldDB" id="S0ET38"/>
<dbReference type="GO" id="GO:0070681">
    <property type="term" value="P:glutaminyl-tRNAGln biosynthesis via transamidation"/>
    <property type="evidence" value="ECO:0007669"/>
    <property type="project" value="TreeGrafter"/>
</dbReference>
<keyword evidence="3 10" id="KW-0436">Ligase</keyword>
<dbReference type="InterPro" id="IPR014746">
    <property type="entry name" value="Gln_synth/guanido_kin_cat_dom"/>
</dbReference>
<evidence type="ECO:0000313" key="13">
    <source>
        <dbReference type="Proteomes" id="UP000014227"/>
    </source>
</evidence>
<evidence type="ECO:0000256" key="4">
    <source>
        <dbReference type="ARBA" id="ARBA00022741"/>
    </source>
</evidence>
<keyword evidence="4 10" id="KW-0547">Nucleotide-binding</keyword>
<evidence type="ECO:0000256" key="8">
    <source>
        <dbReference type="ARBA" id="ARBA00047380"/>
    </source>
</evidence>
<name>S0ET38_CHTCT</name>
<dbReference type="Pfam" id="PF02934">
    <property type="entry name" value="GatB_N"/>
    <property type="match status" value="1"/>
</dbReference>
<comment type="catalytic activity">
    <reaction evidence="9 10">
        <text>L-glutamyl-tRNA(Gln) + L-glutamine + ATP + H2O = L-glutaminyl-tRNA(Gln) + L-glutamate + ADP + phosphate + H(+)</text>
        <dbReference type="Rhea" id="RHEA:17521"/>
        <dbReference type="Rhea" id="RHEA-COMP:9681"/>
        <dbReference type="Rhea" id="RHEA-COMP:9684"/>
        <dbReference type="ChEBI" id="CHEBI:15377"/>
        <dbReference type="ChEBI" id="CHEBI:15378"/>
        <dbReference type="ChEBI" id="CHEBI:29985"/>
        <dbReference type="ChEBI" id="CHEBI:30616"/>
        <dbReference type="ChEBI" id="CHEBI:43474"/>
        <dbReference type="ChEBI" id="CHEBI:58359"/>
        <dbReference type="ChEBI" id="CHEBI:78520"/>
        <dbReference type="ChEBI" id="CHEBI:78521"/>
        <dbReference type="ChEBI" id="CHEBI:456216"/>
    </reaction>
</comment>
<gene>
    <name evidence="10" type="primary">gatB</name>
    <name evidence="12" type="ORF">CCALI_00373</name>
</gene>
<dbReference type="FunCoup" id="S0ET38">
    <property type="interactions" value="450"/>
</dbReference>
<keyword evidence="5 10" id="KW-0067">ATP-binding</keyword>
<feature type="domain" description="Asn/Gln amidotransferase" evidence="11">
    <location>
        <begin position="329"/>
        <end position="477"/>
    </location>
</feature>
<dbReference type="Proteomes" id="UP000014227">
    <property type="component" value="Chromosome I"/>
</dbReference>
<dbReference type="eggNOG" id="COG0064">
    <property type="taxonomic scope" value="Bacteria"/>
</dbReference>
<dbReference type="HOGENOM" id="CLU_019240_0_0_0"/>
<dbReference type="OrthoDB" id="9804078at2"/>
<dbReference type="HAMAP" id="MF_00121">
    <property type="entry name" value="GatB"/>
    <property type="match status" value="1"/>
</dbReference>
<dbReference type="InParanoid" id="S0ET38"/>
<dbReference type="GO" id="GO:0016740">
    <property type="term" value="F:transferase activity"/>
    <property type="evidence" value="ECO:0007669"/>
    <property type="project" value="UniProtKB-KW"/>
</dbReference>
<proteinExistence type="inferred from homology"/>
<evidence type="ECO:0000256" key="3">
    <source>
        <dbReference type="ARBA" id="ARBA00022598"/>
    </source>
</evidence>
<dbReference type="NCBIfam" id="NF004012">
    <property type="entry name" value="PRK05477.1-2"/>
    <property type="match status" value="1"/>
</dbReference>
<evidence type="ECO:0000256" key="9">
    <source>
        <dbReference type="ARBA" id="ARBA00047913"/>
    </source>
</evidence>
<evidence type="ECO:0000259" key="11">
    <source>
        <dbReference type="SMART" id="SM00845"/>
    </source>
</evidence>
<dbReference type="InterPro" id="IPR018027">
    <property type="entry name" value="Asn/Gln_amidotransferase"/>
</dbReference>
<dbReference type="GO" id="GO:0050567">
    <property type="term" value="F:glutaminyl-tRNA synthase (glutamine-hydrolyzing) activity"/>
    <property type="evidence" value="ECO:0007669"/>
    <property type="project" value="UniProtKB-UniRule"/>
</dbReference>
<evidence type="ECO:0000256" key="10">
    <source>
        <dbReference type="HAMAP-Rule" id="MF_00121"/>
    </source>
</evidence>
<keyword evidence="6 10" id="KW-0648">Protein biosynthesis</keyword>
<keyword evidence="12" id="KW-0808">Transferase</keyword>
<dbReference type="RefSeq" id="WP_016481773.1">
    <property type="nucleotide sequence ID" value="NC_021487.1"/>
</dbReference>
<evidence type="ECO:0000256" key="7">
    <source>
        <dbReference type="ARBA" id="ARBA00024799"/>
    </source>
</evidence>
<dbReference type="PANTHER" id="PTHR11659:SF0">
    <property type="entry name" value="GLUTAMYL-TRNA(GLN) AMIDOTRANSFERASE SUBUNIT B, MITOCHONDRIAL"/>
    <property type="match status" value="1"/>
</dbReference>
<dbReference type="NCBIfam" id="NF004014">
    <property type="entry name" value="PRK05477.1-4"/>
    <property type="match status" value="1"/>
</dbReference>
<evidence type="ECO:0000256" key="1">
    <source>
        <dbReference type="ARBA" id="ARBA00005306"/>
    </source>
</evidence>
<accession>S0ET38</accession>
<keyword evidence="13" id="KW-1185">Reference proteome</keyword>
<evidence type="ECO:0000313" key="12">
    <source>
        <dbReference type="EMBL" id="CCW34210.1"/>
    </source>
</evidence>